<dbReference type="InterPro" id="IPR016181">
    <property type="entry name" value="Acyl_CoA_acyltransferase"/>
</dbReference>
<reference evidence="2 3" key="1">
    <citation type="submission" date="2023-06" db="EMBL/GenBank/DDBJ databases">
        <title>Five Gram-positive bacteria isolated from mangrove sediments in Shenzhen, Guangdong, China.</title>
        <authorList>
            <person name="Yu S."/>
            <person name="Zheng W."/>
            <person name="Huang Y."/>
        </authorList>
    </citation>
    <scope>NUCLEOTIDE SEQUENCE [LARGE SCALE GENOMIC DNA]</scope>
    <source>
        <strain evidence="2 3">SaN35-3</strain>
    </source>
</reference>
<name>A0ABY9JXB7_9BACI</name>
<evidence type="ECO:0000259" key="1">
    <source>
        <dbReference type="PROSITE" id="PS51186"/>
    </source>
</evidence>
<dbReference type="PANTHER" id="PTHR43792">
    <property type="entry name" value="GNAT FAMILY, PUTATIVE (AFU_ORTHOLOGUE AFUA_3G00765)-RELATED-RELATED"/>
    <property type="match status" value="1"/>
</dbReference>
<dbReference type="Gene3D" id="3.40.630.30">
    <property type="match status" value="1"/>
</dbReference>
<dbReference type="PANTHER" id="PTHR43792:SF1">
    <property type="entry name" value="N-ACETYLTRANSFERASE DOMAIN-CONTAINING PROTEIN"/>
    <property type="match status" value="1"/>
</dbReference>
<dbReference type="EMBL" id="CP129013">
    <property type="protein sequence ID" value="WLR42316.1"/>
    <property type="molecule type" value="Genomic_DNA"/>
</dbReference>
<feature type="domain" description="N-acetyltransferase" evidence="1">
    <location>
        <begin position="20"/>
        <end position="179"/>
    </location>
</feature>
<dbReference type="Pfam" id="PF13302">
    <property type="entry name" value="Acetyltransf_3"/>
    <property type="match status" value="1"/>
</dbReference>
<dbReference type="SUPFAM" id="SSF55729">
    <property type="entry name" value="Acyl-CoA N-acyltransferases (Nat)"/>
    <property type="match status" value="1"/>
</dbReference>
<proteinExistence type="predicted"/>
<dbReference type="InterPro" id="IPR000182">
    <property type="entry name" value="GNAT_dom"/>
</dbReference>
<keyword evidence="3" id="KW-1185">Reference proteome</keyword>
<sequence length="180" mass="21033">MKIDHICNNKGNEIINTERIYMRKFVQEDINMFSKIVQKDEVGKWLGLGKGMSYEESTSYINRIIEHWEVHNIGVWALISKSTNEMLGHCGLRYIDDSQEIELIYLLDPKYWGKGIATEAGNAAVQYAFHSLKVKKVFARVRTNNSHSKNVLHKLGFTFIGDQQHHNRILSYYRLKKKEE</sequence>
<dbReference type="PROSITE" id="PS51186">
    <property type="entry name" value="GNAT"/>
    <property type="match status" value="1"/>
</dbReference>
<organism evidence="2 3">
    <name type="scientific">Bacillus carboniphilus</name>
    <dbReference type="NCBI Taxonomy" id="86663"/>
    <lineage>
        <taxon>Bacteria</taxon>
        <taxon>Bacillati</taxon>
        <taxon>Bacillota</taxon>
        <taxon>Bacilli</taxon>
        <taxon>Bacillales</taxon>
        <taxon>Bacillaceae</taxon>
        <taxon>Bacillus</taxon>
    </lineage>
</organism>
<accession>A0ABY9JXB7</accession>
<dbReference type="RefSeq" id="WP_226543221.1">
    <property type="nucleotide sequence ID" value="NZ_CP129013.1"/>
</dbReference>
<evidence type="ECO:0000313" key="2">
    <source>
        <dbReference type="EMBL" id="WLR42316.1"/>
    </source>
</evidence>
<evidence type="ECO:0000313" key="3">
    <source>
        <dbReference type="Proteomes" id="UP001197974"/>
    </source>
</evidence>
<gene>
    <name evidence="2" type="ORF">LC087_16615</name>
</gene>
<protein>
    <submittedName>
        <fullName evidence="2">GNAT family N-acetyltransferase</fullName>
    </submittedName>
</protein>
<dbReference type="InterPro" id="IPR051531">
    <property type="entry name" value="N-acetyltransferase"/>
</dbReference>
<dbReference type="Proteomes" id="UP001197974">
    <property type="component" value="Chromosome"/>
</dbReference>